<proteinExistence type="predicted"/>
<evidence type="ECO:0008006" key="3">
    <source>
        <dbReference type="Google" id="ProtNLM"/>
    </source>
</evidence>
<evidence type="ECO:0000313" key="2">
    <source>
        <dbReference type="Proteomes" id="UP000605784"/>
    </source>
</evidence>
<dbReference type="EMBL" id="BMOU01000001">
    <property type="protein sequence ID" value="GGN85993.1"/>
    <property type="molecule type" value="Genomic_DNA"/>
</dbReference>
<reference evidence="1" key="2">
    <citation type="submission" date="2020-09" db="EMBL/GenBank/DDBJ databases">
        <authorList>
            <person name="Sun Q."/>
            <person name="Ohkuma M."/>
        </authorList>
    </citation>
    <scope>NUCLEOTIDE SEQUENCE</scope>
    <source>
        <strain evidence="1">JCM 17820</strain>
    </source>
</reference>
<organism evidence="1 2">
    <name type="scientific">Haloarcula pellucida</name>
    <dbReference type="NCBI Taxonomy" id="1427151"/>
    <lineage>
        <taxon>Archaea</taxon>
        <taxon>Methanobacteriati</taxon>
        <taxon>Methanobacteriota</taxon>
        <taxon>Stenosarchaea group</taxon>
        <taxon>Halobacteria</taxon>
        <taxon>Halobacteriales</taxon>
        <taxon>Haloarculaceae</taxon>
        <taxon>Haloarcula</taxon>
    </lineage>
</organism>
<reference evidence="1" key="1">
    <citation type="journal article" date="2014" name="Int. J. Syst. Evol. Microbiol.">
        <title>Complete genome sequence of Corynebacterium casei LMG S-19264T (=DSM 44701T), isolated from a smear-ripened cheese.</title>
        <authorList>
            <consortium name="US DOE Joint Genome Institute (JGI-PGF)"/>
            <person name="Walter F."/>
            <person name="Albersmeier A."/>
            <person name="Kalinowski J."/>
            <person name="Ruckert C."/>
        </authorList>
    </citation>
    <scope>NUCLEOTIDE SEQUENCE</scope>
    <source>
        <strain evidence="1">JCM 17820</strain>
    </source>
</reference>
<evidence type="ECO:0000313" key="1">
    <source>
        <dbReference type="EMBL" id="GGN85993.1"/>
    </source>
</evidence>
<sequence>MSGPPSQPMPTDITTRVVRTIRDVTGDDDWCSRAQVDSLMGATAIDKREVDRALKRAVAEGRLERDGDQYRPTDEA</sequence>
<dbReference type="AlphaFoldDB" id="A0A830GGV5"/>
<dbReference type="Proteomes" id="UP000605784">
    <property type="component" value="Unassembled WGS sequence"/>
</dbReference>
<name>A0A830GGV5_9EURY</name>
<gene>
    <name evidence="1" type="ORF">GCM10009030_03190</name>
</gene>
<keyword evidence="2" id="KW-1185">Reference proteome</keyword>
<protein>
    <recommendedName>
        <fullName evidence="3">MarR family transcriptional regulator</fullName>
    </recommendedName>
</protein>
<comment type="caution">
    <text evidence="1">The sequence shown here is derived from an EMBL/GenBank/DDBJ whole genome shotgun (WGS) entry which is preliminary data.</text>
</comment>
<accession>A0A830GGV5</accession>